<evidence type="ECO:0000256" key="4">
    <source>
        <dbReference type="RuleBase" id="RU000487"/>
    </source>
</evidence>
<evidence type="ECO:0000256" key="1">
    <source>
        <dbReference type="ARBA" id="ARBA00004245"/>
    </source>
</evidence>
<dbReference type="Gene3D" id="3.30.420.40">
    <property type="match status" value="2"/>
</dbReference>
<feature type="non-terminal residue" evidence="5">
    <location>
        <position position="1"/>
    </location>
</feature>
<comment type="similarity">
    <text evidence="2 4">Belongs to the actin family.</text>
</comment>
<dbReference type="PRINTS" id="PR00190">
    <property type="entry name" value="ACTIN"/>
</dbReference>
<keyword evidence="3" id="KW-0206">Cytoskeleton</keyword>
<dbReference type="Gene3D" id="3.90.640.10">
    <property type="entry name" value="Actin, Chain A, domain 4"/>
    <property type="match status" value="1"/>
</dbReference>
<dbReference type="PANTHER" id="PTHR11937">
    <property type="entry name" value="ACTIN"/>
    <property type="match status" value="1"/>
</dbReference>
<name>D2HIY1_AILME</name>
<proteinExistence type="inferred from homology"/>
<dbReference type="EMBL" id="GL192897">
    <property type="protein sequence ID" value="EFB20264.1"/>
    <property type="molecule type" value="Genomic_DNA"/>
</dbReference>
<accession>D2HIY1</accession>
<comment type="subcellular location">
    <subcellularLocation>
        <location evidence="1">Cytoplasm</location>
        <location evidence="1">Cytoskeleton</location>
    </subcellularLocation>
</comment>
<dbReference type="Pfam" id="PF00022">
    <property type="entry name" value="Actin"/>
    <property type="match status" value="1"/>
</dbReference>
<organism evidence="5">
    <name type="scientific">Ailuropoda melanoleuca</name>
    <name type="common">Giant panda</name>
    <dbReference type="NCBI Taxonomy" id="9646"/>
    <lineage>
        <taxon>Eukaryota</taxon>
        <taxon>Metazoa</taxon>
        <taxon>Chordata</taxon>
        <taxon>Craniata</taxon>
        <taxon>Vertebrata</taxon>
        <taxon>Euteleostomi</taxon>
        <taxon>Mammalia</taxon>
        <taxon>Eutheria</taxon>
        <taxon>Laurasiatheria</taxon>
        <taxon>Carnivora</taxon>
        <taxon>Caniformia</taxon>
        <taxon>Ursidae</taxon>
        <taxon>Ailuropoda</taxon>
    </lineage>
</organism>
<dbReference type="SUPFAM" id="SSF53067">
    <property type="entry name" value="Actin-like ATPase domain"/>
    <property type="match status" value="2"/>
</dbReference>
<evidence type="ECO:0000313" key="5">
    <source>
        <dbReference type="EMBL" id="EFB20264.1"/>
    </source>
</evidence>
<evidence type="ECO:0000256" key="2">
    <source>
        <dbReference type="ARBA" id="ARBA00006752"/>
    </source>
</evidence>
<dbReference type="GO" id="GO:0005856">
    <property type="term" value="C:cytoskeleton"/>
    <property type="evidence" value="ECO:0007669"/>
    <property type="project" value="UniProtKB-SubCell"/>
</dbReference>
<reference evidence="5" key="1">
    <citation type="journal article" date="2010" name="Nature">
        <title>The sequence and de novo assembly of the giant panda genome.</title>
        <authorList>
            <person name="Li R."/>
            <person name="Fan W."/>
            <person name="Tian G."/>
            <person name="Zhu H."/>
            <person name="He L."/>
            <person name="Cai J."/>
            <person name="Huang Q."/>
            <person name="Cai Q."/>
            <person name="Li B."/>
            <person name="Bai Y."/>
            <person name="Zhang Z."/>
            <person name="Zhang Y."/>
            <person name="Wang W."/>
            <person name="Li J."/>
            <person name="Wei F."/>
            <person name="Li H."/>
            <person name="Jian M."/>
            <person name="Li J."/>
            <person name="Zhang Z."/>
            <person name="Nielsen R."/>
            <person name="Li D."/>
            <person name="Gu W."/>
            <person name="Yang Z."/>
            <person name="Xuan Z."/>
            <person name="Ryder O.A."/>
            <person name="Leung F.C."/>
            <person name="Zhou Y."/>
            <person name="Cao J."/>
            <person name="Sun X."/>
            <person name="Fu Y."/>
            <person name="Fang X."/>
            <person name="Guo X."/>
            <person name="Wang B."/>
            <person name="Hou R."/>
            <person name="Shen F."/>
            <person name="Mu B."/>
            <person name="Ni P."/>
            <person name="Lin R."/>
            <person name="Qian W."/>
            <person name="Wang G."/>
            <person name="Yu C."/>
            <person name="Nie W."/>
            <person name="Wang J."/>
            <person name="Wu Z."/>
            <person name="Liang H."/>
            <person name="Min J."/>
            <person name="Wu Q."/>
            <person name="Cheng S."/>
            <person name="Ruan J."/>
            <person name="Wang M."/>
            <person name="Shi Z."/>
            <person name="Wen M."/>
            <person name="Liu B."/>
            <person name="Ren X."/>
            <person name="Zheng H."/>
            <person name="Dong D."/>
            <person name="Cook K."/>
            <person name="Shan G."/>
            <person name="Zhang H."/>
            <person name="Kosiol C."/>
            <person name="Xie X."/>
            <person name="Lu Z."/>
            <person name="Zheng H."/>
            <person name="Li Y."/>
            <person name="Steiner C.C."/>
            <person name="Lam T.T."/>
            <person name="Lin S."/>
            <person name="Zhang Q."/>
            <person name="Li G."/>
            <person name="Tian J."/>
            <person name="Gong T."/>
            <person name="Liu H."/>
            <person name="Zhang D."/>
            <person name="Fang L."/>
            <person name="Ye C."/>
            <person name="Zhang J."/>
            <person name="Hu W."/>
            <person name="Xu A."/>
            <person name="Ren Y."/>
            <person name="Zhang G."/>
            <person name="Bruford M.W."/>
            <person name="Li Q."/>
            <person name="Ma L."/>
            <person name="Guo Y."/>
            <person name="An N."/>
            <person name="Hu Y."/>
            <person name="Zheng Y."/>
            <person name="Shi Y."/>
            <person name="Li Z."/>
            <person name="Liu Q."/>
            <person name="Chen Y."/>
            <person name="Zhao J."/>
            <person name="Qu N."/>
            <person name="Zhao S."/>
            <person name="Tian F."/>
            <person name="Wang X."/>
            <person name="Wang H."/>
            <person name="Xu L."/>
            <person name="Liu X."/>
            <person name="Vinar T."/>
            <person name="Wang Y."/>
            <person name="Lam T.W."/>
            <person name="Yiu S.M."/>
            <person name="Liu S."/>
            <person name="Zhang H."/>
            <person name="Li D."/>
            <person name="Huang Y."/>
            <person name="Wang X."/>
            <person name="Yang G."/>
            <person name="Jiang Z."/>
            <person name="Wang J."/>
            <person name="Qin N."/>
            <person name="Li L."/>
            <person name="Li J."/>
            <person name="Bolund L."/>
            <person name="Kristiansen K."/>
            <person name="Wong G.K."/>
            <person name="Olson M."/>
            <person name="Zhang X."/>
            <person name="Li S."/>
            <person name="Yang H."/>
            <person name="Wang J."/>
            <person name="Wang J."/>
        </authorList>
    </citation>
    <scope>NUCLEOTIDE SEQUENCE [LARGE SCALE GENOMIC DNA]</scope>
</reference>
<dbReference type="InParanoid" id="D2HIY1"/>
<dbReference type="InterPro" id="IPR004000">
    <property type="entry name" value="Actin"/>
</dbReference>
<dbReference type="AlphaFoldDB" id="D2HIY1"/>
<protein>
    <submittedName>
        <fullName evidence="5">Uncharacterized protein</fullName>
    </submittedName>
</protein>
<keyword evidence="3" id="KW-0963">Cytoplasm</keyword>
<gene>
    <name evidence="5" type="ORF">PANDA_011214</name>
</gene>
<sequence length="350" mass="39098">PVFQNPLVGMQEEDWFIGDEAQKNRGVLNRQYPISQGTITNWDNMEKIWHHSFYQVLRIAPEQHPLMVTESPLNIMSNKEKMSQVGGQVVGGSAWMSRTLRYDTGVFSCLGTTIESGEGMTYFVPIIDGCPLHQSTIQTDMAGQDLTSYLLQLLTDSGHSLVSTGDWEYIRDIKEKCCYVALDFDKEKMKAGSPSYAQKRFDKEKMKAGSSSYTQKYQLPDSQEITLGPEKFLCPEGLFQTDIMGRNGLGIHMKAFQSISSCKSALWKILFGHIILSGGTGTCSGLRFRMQRELLALVSPTISMKVSTCPSSTYSAWLGGSVLCSLSTFKDMWVTSKEYKDIGASIVSRR</sequence>
<dbReference type="FunFam" id="3.30.420.40:FF:000050">
    <property type="entry name" value="Actin, alpha skeletal muscle"/>
    <property type="match status" value="1"/>
</dbReference>
<dbReference type="FunFam" id="3.90.640.10:FF:000007">
    <property type="entry name" value="Actin like 7B"/>
    <property type="match status" value="1"/>
</dbReference>
<evidence type="ECO:0000256" key="3">
    <source>
        <dbReference type="ARBA" id="ARBA00023212"/>
    </source>
</evidence>
<dbReference type="SMART" id="SM00268">
    <property type="entry name" value="ACTIN"/>
    <property type="match status" value="1"/>
</dbReference>
<dbReference type="InterPro" id="IPR043129">
    <property type="entry name" value="ATPase_NBD"/>
</dbReference>
<feature type="non-terminal residue" evidence="5">
    <location>
        <position position="350"/>
    </location>
</feature>